<sequence length="110" mass="12663">MLDDMIITDSDENGIEQPKNLLKSTFKMKGLRMLTYFVGLKVEYLQDGIMLNQRKYAEDLVIQACLSDHKVAHTPKETNVKYKDDNGDPLEESTLYQRVIGCLNYLTNKT</sequence>
<reference evidence="2" key="1">
    <citation type="submission" date="2023-08" db="EMBL/GenBank/DDBJ databases">
        <title>A de novo genome assembly of Solanum verrucosum Schlechtendal, a Mexican diploid species geographically isolated from the other diploid A-genome species in potato relatives.</title>
        <authorList>
            <person name="Hosaka K."/>
        </authorList>
    </citation>
    <scope>NUCLEOTIDE SEQUENCE</scope>
    <source>
        <tissue evidence="2">Young leaves</tissue>
    </source>
</reference>
<accession>A0AAF0TA65</accession>
<dbReference type="Pfam" id="PF07727">
    <property type="entry name" value="RVT_2"/>
    <property type="match status" value="1"/>
</dbReference>
<protein>
    <recommendedName>
        <fullName evidence="1">Reverse transcriptase Ty1/copia-type domain-containing protein</fullName>
    </recommendedName>
</protein>
<dbReference type="EMBL" id="CP133612">
    <property type="protein sequence ID" value="WMV09848.1"/>
    <property type="molecule type" value="Genomic_DNA"/>
</dbReference>
<keyword evidence="3" id="KW-1185">Reference proteome</keyword>
<evidence type="ECO:0000313" key="3">
    <source>
        <dbReference type="Proteomes" id="UP001234989"/>
    </source>
</evidence>
<feature type="domain" description="Reverse transcriptase Ty1/copia-type" evidence="1">
    <location>
        <begin position="2"/>
        <end position="76"/>
    </location>
</feature>
<dbReference type="Proteomes" id="UP001234989">
    <property type="component" value="Chromosome 1"/>
</dbReference>
<evidence type="ECO:0000259" key="1">
    <source>
        <dbReference type="Pfam" id="PF07727"/>
    </source>
</evidence>
<proteinExistence type="predicted"/>
<dbReference type="AlphaFoldDB" id="A0AAF0TA65"/>
<evidence type="ECO:0000313" key="2">
    <source>
        <dbReference type="EMBL" id="WMV09848.1"/>
    </source>
</evidence>
<dbReference type="InterPro" id="IPR013103">
    <property type="entry name" value="RVT_2"/>
</dbReference>
<gene>
    <name evidence="2" type="ORF">MTR67_003233</name>
</gene>
<organism evidence="2 3">
    <name type="scientific">Solanum verrucosum</name>
    <dbReference type="NCBI Taxonomy" id="315347"/>
    <lineage>
        <taxon>Eukaryota</taxon>
        <taxon>Viridiplantae</taxon>
        <taxon>Streptophyta</taxon>
        <taxon>Embryophyta</taxon>
        <taxon>Tracheophyta</taxon>
        <taxon>Spermatophyta</taxon>
        <taxon>Magnoliopsida</taxon>
        <taxon>eudicotyledons</taxon>
        <taxon>Gunneridae</taxon>
        <taxon>Pentapetalae</taxon>
        <taxon>asterids</taxon>
        <taxon>lamiids</taxon>
        <taxon>Solanales</taxon>
        <taxon>Solanaceae</taxon>
        <taxon>Solanoideae</taxon>
        <taxon>Solaneae</taxon>
        <taxon>Solanum</taxon>
    </lineage>
</organism>
<name>A0AAF0TA65_SOLVR</name>